<evidence type="ECO:0000313" key="1">
    <source>
        <dbReference type="EMBL" id="CBX92355.1"/>
    </source>
</evidence>
<dbReference type="HOGENOM" id="CLU_3320174_0_0_1"/>
<dbReference type="EMBL" id="FP929094">
    <property type="protein sequence ID" value="CBX92355.1"/>
    <property type="molecule type" value="Genomic_DNA"/>
</dbReference>
<organism evidence="2">
    <name type="scientific">Leptosphaeria maculans (strain JN3 / isolate v23.1.3 / race Av1-4-5-6-7-8)</name>
    <name type="common">Blackleg fungus</name>
    <name type="synonym">Phoma lingam</name>
    <dbReference type="NCBI Taxonomy" id="985895"/>
    <lineage>
        <taxon>Eukaryota</taxon>
        <taxon>Fungi</taxon>
        <taxon>Dikarya</taxon>
        <taxon>Ascomycota</taxon>
        <taxon>Pezizomycotina</taxon>
        <taxon>Dothideomycetes</taxon>
        <taxon>Pleosporomycetidae</taxon>
        <taxon>Pleosporales</taxon>
        <taxon>Pleosporineae</taxon>
        <taxon>Leptosphaeriaceae</taxon>
        <taxon>Plenodomus</taxon>
        <taxon>Plenodomus lingam/Leptosphaeria maculans species complex</taxon>
    </lineage>
</organism>
<dbReference type="VEuPathDB" id="FungiDB:LEMA_uP050610.1"/>
<sequence>MRRERRTTVVNKGHYVLLKVSTMACAGGDISITTLVMKT</sequence>
<reference evidence="2" key="1">
    <citation type="journal article" date="2011" name="Nat. Commun.">
        <title>Effector diversification within compartments of the Leptosphaeria maculans genome affected by Repeat-Induced Point mutations.</title>
        <authorList>
            <person name="Rouxel T."/>
            <person name="Grandaubert J."/>
            <person name="Hane J.K."/>
            <person name="Hoede C."/>
            <person name="van de Wouw A.P."/>
            <person name="Couloux A."/>
            <person name="Dominguez V."/>
            <person name="Anthouard V."/>
            <person name="Bally P."/>
            <person name="Bourras S."/>
            <person name="Cozijnsen A.J."/>
            <person name="Ciuffetti L.M."/>
            <person name="Degrave A."/>
            <person name="Dilmaghani A."/>
            <person name="Duret L."/>
            <person name="Fudal I."/>
            <person name="Goodwin S.B."/>
            <person name="Gout L."/>
            <person name="Glaser N."/>
            <person name="Linglin J."/>
            <person name="Kema G.H.J."/>
            <person name="Lapalu N."/>
            <person name="Lawrence C.B."/>
            <person name="May K."/>
            <person name="Meyer M."/>
            <person name="Ollivier B."/>
            <person name="Poulain J."/>
            <person name="Schoch C.L."/>
            <person name="Simon A."/>
            <person name="Spatafora J.W."/>
            <person name="Stachowiak A."/>
            <person name="Turgeon B.G."/>
            <person name="Tyler B.M."/>
            <person name="Vincent D."/>
            <person name="Weissenbach J."/>
            <person name="Amselem J."/>
            <person name="Quesneville H."/>
            <person name="Oliver R.P."/>
            <person name="Wincker P."/>
            <person name="Balesdent M.-H."/>
            <person name="Howlett B.J."/>
        </authorList>
    </citation>
    <scope>NUCLEOTIDE SEQUENCE [LARGE SCALE GENOMIC DNA]</scope>
    <source>
        <strain evidence="2">JN3 / isolate v23.1.3 / race Av1-4-5-6-7-8</strain>
    </source>
</reference>
<protein>
    <submittedName>
        <fullName evidence="1">Predicted protein</fullName>
    </submittedName>
</protein>
<dbReference type="Proteomes" id="UP000002668">
    <property type="component" value="Genome"/>
</dbReference>
<name>E4ZM06_LEPMJ</name>
<dbReference type="AlphaFoldDB" id="E4ZM06"/>
<evidence type="ECO:0000313" key="2">
    <source>
        <dbReference type="Proteomes" id="UP000002668"/>
    </source>
</evidence>
<dbReference type="InParanoid" id="E4ZM06"/>
<proteinExistence type="predicted"/>
<keyword evidence="2" id="KW-1185">Reference proteome</keyword>
<gene>
    <name evidence="1" type="ORF">LEMA_uP050610.1</name>
</gene>
<accession>E4ZM06</accession>